<gene>
    <name evidence="2" type="ORF">UFOVP845_15</name>
</gene>
<protein>
    <submittedName>
        <fullName evidence="2">Uncharacterized protein</fullName>
    </submittedName>
</protein>
<evidence type="ECO:0000313" key="2">
    <source>
        <dbReference type="EMBL" id="CAB4166168.1"/>
    </source>
</evidence>
<proteinExistence type="predicted"/>
<dbReference type="EMBL" id="LR796781">
    <property type="protein sequence ID" value="CAB4166168.1"/>
    <property type="molecule type" value="Genomic_DNA"/>
</dbReference>
<organism evidence="2">
    <name type="scientific">uncultured Caudovirales phage</name>
    <dbReference type="NCBI Taxonomy" id="2100421"/>
    <lineage>
        <taxon>Viruses</taxon>
        <taxon>Duplodnaviria</taxon>
        <taxon>Heunggongvirae</taxon>
        <taxon>Uroviricota</taxon>
        <taxon>Caudoviricetes</taxon>
        <taxon>Peduoviridae</taxon>
        <taxon>Maltschvirus</taxon>
        <taxon>Maltschvirus maltsch</taxon>
    </lineage>
</organism>
<sequence length="499" mass="54724">MSADDFADFEAGYNGAKFGAQPAQTYSDDFSAEDFAPPAPEAPERNDRFPPPFPLDGVDLLTPPGFVGDVAAWIDSQCRFPRRRLAVASAITAIGNIGGLRHEDARDGVTANLLAFCVAASATGKEAVMQATTDLHIAAGVHYALQGGIKSEQEIMRNLIEHQAAYYIIDEIGIFLIKVRNAQRRGGAAYLESVFGAIMSGYSKANSRMLLQGDTKRELRKLYGAIAAKAEDDGREDQAARAQRMLRMIDEGLDRPFLSVVGFTTPGTFDQIMDGETATQGFVGRAIIVSETDNNPEERDAFRKRPMPEGLAMKLAQIFHGGNFDVMNSGGRIEYSGDRELVRTDDDASDMLRKVSKWLHSYAEEMGENTGEASVAMIRRSYEIVAKISFILAIPGCRRTAEHVRWAFAYVRAELDAKIKLVFANDNSKDRPEEAIAARVVNYIDPDKGASTSVLANRMKIKPAALEAILAKMEAAGMIRKERGKKAWKGKVADIWVIV</sequence>
<reference evidence="2" key="1">
    <citation type="submission" date="2020-04" db="EMBL/GenBank/DDBJ databases">
        <authorList>
            <person name="Chiriac C."/>
            <person name="Salcher M."/>
            <person name="Ghai R."/>
            <person name="Kavagutti S V."/>
        </authorList>
    </citation>
    <scope>NUCLEOTIDE SEQUENCE</scope>
</reference>
<evidence type="ECO:0000256" key="1">
    <source>
        <dbReference type="SAM" id="MobiDB-lite"/>
    </source>
</evidence>
<name>A0A6J5PAD8_9CAUD</name>
<feature type="region of interest" description="Disordered" evidence="1">
    <location>
        <begin position="28"/>
        <end position="54"/>
    </location>
</feature>
<accession>A0A6J5PAD8</accession>